<keyword evidence="1" id="KW-0812">Transmembrane</keyword>
<dbReference type="Pfam" id="PF01569">
    <property type="entry name" value="PAP2"/>
    <property type="match status" value="1"/>
</dbReference>
<feature type="transmembrane region" description="Helical" evidence="1">
    <location>
        <begin position="79"/>
        <end position="99"/>
    </location>
</feature>
<sequence length="257" mass="28434">MSKPAHADRRTAVGHPAWTPRPWQDDPLFVCPLLALVLGLLITQGLDFDRYWADLLFRLEGDDWDLRYAWLTSRVLHEYGQRFSIAWGVGLLALTAVSSWSQRLRPYRRGLVCLCIAVITSLLLVSLGKHMLALPCPWDLSRYGGDVAGAAVYSLHPGEVGGCFPAGHAAGGYCLFALFFFARQYPLGRTIWWLAPGIVVGITYGLAQELRGAHFLSHDIVSAGLCWFVSYAVFRIGFACTGDQACSSKVRSVAREE</sequence>
<feature type="domain" description="Phosphatidic acid phosphatase type 2/haloperoxidase" evidence="2">
    <location>
        <begin position="111"/>
        <end position="238"/>
    </location>
</feature>
<evidence type="ECO:0000256" key="1">
    <source>
        <dbReference type="SAM" id="Phobius"/>
    </source>
</evidence>
<evidence type="ECO:0000313" key="3">
    <source>
        <dbReference type="EMBL" id="ROO27108.1"/>
    </source>
</evidence>
<dbReference type="InterPro" id="IPR000326">
    <property type="entry name" value="PAP2/HPO"/>
</dbReference>
<dbReference type="CDD" id="cd03396">
    <property type="entry name" value="PAP2_like_6"/>
    <property type="match status" value="1"/>
</dbReference>
<feature type="transmembrane region" description="Helical" evidence="1">
    <location>
        <begin position="219"/>
        <end position="238"/>
    </location>
</feature>
<evidence type="ECO:0000313" key="4">
    <source>
        <dbReference type="Proteomes" id="UP000285123"/>
    </source>
</evidence>
<accession>A0A423PNF1</accession>
<feature type="transmembrane region" description="Helical" evidence="1">
    <location>
        <begin position="111"/>
        <end position="132"/>
    </location>
</feature>
<feature type="transmembrane region" description="Helical" evidence="1">
    <location>
        <begin position="28"/>
        <end position="46"/>
    </location>
</feature>
<name>A0A423PNF1_9GAMM</name>
<evidence type="ECO:0000259" key="2">
    <source>
        <dbReference type="Pfam" id="PF01569"/>
    </source>
</evidence>
<keyword evidence="1" id="KW-1133">Transmembrane helix</keyword>
<dbReference type="InterPro" id="IPR036938">
    <property type="entry name" value="PAP2/HPO_sf"/>
</dbReference>
<proteinExistence type="predicted"/>
<dbReference type="OrthoDB" id="7348799at2"/>
<dbReference type="SUPFAM" id="SSF48317">
    <property type="entry name" value="Acid phosphatase/Vanadium-dependent haloperoxidase"/>
    <property type="match status" value="1"/>
</dbReference>
<protein>
    <submittedName>
        <fullName evidence="3">Membrane protein</fullName>
    </submittedName>
</protein>
<reference evidence="3 4" key="1">
    <citation type="submission" date="2013-10" db="EMBL/GenBank/DDBJ databases">
        <title>Salinisphaera halophila YIM 95161 Genome Sequencing.</title>
        <authorList>
            <person name="Lai Q."/>
            <person name="Li C."/>
            <person name="Shao Z."/>
        </authorList>
    </citation>
    <scope>NUCLEOTIDE SEQUENCE [LARGE SCALE GENOMIC DNA]</scope>
    <source>
        <strain evidence="3 4">YIM 95161</strain>
    </source>
</reference>
<dbReference type="Proteomes" id="UP000285123">
    <property type="component" value="Unassembled WGS sequence"/>
</dbReference>
<keyword evidence="1" id="KW-0472">Membrane</keyword>
<dbReference type="RefSeq" id="WP_123591606.1">
    <property type="nucleotide sequence ID" value="NZ_AYKF01000095.1"/>
</dbReference>
<comment type="caution">
    <text evidence="3">The sequence shown here is derived from an EMBL/GenBank/DDBJ whole genome shotgun (WGS) entry which is preliminary data.</text>
</comment>
<organism evidence="3 4">
    <name type="scientific">Salinisphaera orenii YIM 95161</name>
    <dbReference type="NCBI Taxonomy" id="1051139"/>
    <lineage>
        <taxon>Bacteria</taxon>
        <taxon>Pseudomonadati</taxon>
        <taxon>Pseudomonadota</taxon>
        <taxon>Gammaproteobacteria</taxon>
        <taxon>Salinisphaerales</taxon>
        <taxon>Salinisphaeraceae</taxon>
        <taxon>Salinisphaera</taxon>
    </lineage>
</organism>
<feature type="transmembrane region" description="Helical" evidence="1">
    <location>
        <begin position="190"/>
        <end position="207"/>
    </location>
</feature>
<dbReference type="AlphaFoldDB" id="A0A423PNF1"/>
<gene>
    <name evidence="3" type="ORF">SAHL_11785</name>
</gene>
<dbReference type="EMBL" id="AYKF01000095">
    <property type="protein sequence ID" value="ROO27108.1"/>
    <property type="molecule type" value="Genomic_DNA"/>
</dbReference>